<keyword evidence="1" id="KW-0812">Transmembrane</keyword>
<evidence type="ECO:0000256" key="1">
    <source>
        <dbReference type="SAM" id="Phobius"/>
    </source>
</evidence>
<reference evidence="2" key="1">
    <citation type="submission" date="2020-11" db="EMBL/GenBank/DDBJ databases">
        <authorList>
            <consortium name="DOE Joint Genome Institute"/>
            <person name="Ahrendt S."/>
            <person name="Riley R."/>
            <person name="Andreopoulos W."/>
            <person name="Labutti K."/>
            <person name="Pangilinan J."/>
            <person name="Ruiz-Duenas F.J."/>
            <person name="Barrasa J.M."/>
            <person name="Sanchez-Garcia M."/>
            <person name="Camarero S."/>
            <person name="Miyauchi S."/>
            <person name="Serrano A."/>
            <person name="Linde D."/>
            <person name="Babiker R."/>
            <person name="Drula E."/>
            <person name="Ayuso-Fernandez I."/>
            <person name="Pacheco R."/>
            <person name="Padilla G."/>
            <person name="Ferreira P."/>
            <person name="Barriuso J."/>
            <person name="Kellner H."/>
            <person name="Castanera R."/>
            <person name="Alfaro M."/>
            <person name="Ramirez L."/>
            <person name="Pisabarro A.G."/>
            <person name="Kuo A."/>
            <person name="Tritt A."/>
            <person name="Lipzen A."/>
            <person name="He G."/>
            <person name="Yan M."/>
            <person name="Ng V."/>
            <person name="Cullen D."/>
            <person name="Martin F."/>
            <person name="Rosso M.-N."/>
            <person name="Henrissat B."/>
            <person name="Hibbett D."/>
            <person name="Martinez A.T."/>
            <person name="Grigoriev I.V."/>
        </authorList>
    </citation>
    <scope>NUCLEOTIDE SEQUENCE</scope>
    <source>
        <strain evidence="2">CBS 506.95</strain>
    </source>
</reference>
<evidence type="ECO:0000313" key="3">
    <source>
        <dbReference type="Proteomes" id="UP000807306"/>
    </source>
</evidence>
<name>A0A9P6EUF4_9AGAR</name>
<dbReference type="OrthoDB" id="3052647at2759"/>
<feature type="transmembrane region" description="Helical" evidence="1">
    <location>
        <begin position="303"/>
        <end position="327"/>
    </location>
</feature>
<dbReference type="Proteomes" id="UP000807306">
    <property type="component" value="Unassembled WGS sequence"/>
</dbReference>
<organism evidence="2 3">
    <name type="scientific">Crepidotus variabilis</name>
    <dbReference type="NCBI Taxonomy" id="179855"/>
    <lineage>
        <taxon>Eukaryota</taxon>
        <taxon>Fungi</taxon>
        <taxon>Dikarya</taxon>
        <taxon>Basidiomycota</taxon>
        <taxon>Agaricomycotina</taxon>
        <taxon>Agaricomycetes</taxon>
        <taxon>Agaricomycetidae</taxon>
        <taxon>Agaricales</taxon>
        <taxon>Agaricineae</taxon>
        <taxon>Crepidotaceae</taxon>
        <taxon>Crepidotus</taxon>
    </lineage>
</organism>
<comment type="caution">
    <text evidence="2">The sequence shown here is derived from an EMBL/GenBank/DDBJ whole genome shotgun (WGS) entry which is preliminary data.</text>
</comment>
<dbReference type="EMBL" id="MU157824">
    <property type="protein sequence ID" value="KAF9535462.1"/>
    <property type="molecule type" value="Genomic_DNA"/>
</dbReference>
<accession>A0A9P6EUF4</accession>
<evidence type="ECO:0008006" key="4">
    <source>
        <dbReference type="Google" id="ProtNLM"/>
    </source>
</evidence>
<dbReference type="AlphaFoldDB" id="A0A9P6EUF4"/>
<proteinExistence type="predicted"/>
<evidence type="ECO:0000313" key="2">
    <source>
        <dbReference type="EMBL" id="KAF9535462.1"/>
    </source>
</evidence>
<protein>
    <recommendedName>
        <fullName evidence="4">Transmembrane protein</fullName>
    </recommendedName>
</protein>
<sequence length="426" mass="46983">MPLLASDRPTSARWVVVDDTSPRISYTMEDMWSAQKISPTQNQGPSGRPYNDTLHILAPLIGGSNRGLSGISFNFSGVAIAVYITNNLPNVTGANAVDCWVDGIQSEVNIKPIPGGTPINNYMVCDASNLVDRSHEVSVVPNGSLDSFLFDRIQYRPSNNASLENEVVYVNSFDESMTFGRGWQGTEGAWYSYTSMRGSTFEFEFTAQEPTSPSNFTYAIDGGSPQFVHLPGHSVGFAVLEDQKLFEIPSLSMGQHNLSVVHNGDNTTMPLTLDYLFIQNGSFPNASSPPKTDSGTRNRLSRVGPIVGCAVAAVVCVLLLILSYFYYRRQGQVSKERVDHPEEHCATHVNPFPTRTIIQPFDNHAHHLARCQEKTTRVLSDNLSPLALPYLMDPSLAAMDAAIRHEDNGVRMREQMVELPPQYTMS</sequence>
<gene>
    <name evidence="2" type="ORF">CPB83DRAFT_830477</name>
</gene>
<keyword evidence="3" id="KW-1185">Reference proteome</keyword>
<keyword evidence="1" id="KW-0472">Membrane</keyword>
<keyword evidence="1" id="KW-1133">Transmembrane helix</keyword>